<evidence type="ECO:0000313" key="2">
    <source>
        <dbReference type="EMBL" id="KAF3700834.1"/>
    </source>
</evidence>
<proteinExistence type="predicted"/>
<name>A0A6G1QEI4_CHAAH</name>
<dbReference type="AlphaFoldDB" id="A0A6G1QEI4"/>
<evidence type="ECO:0000256" key="1">
    <source>
        <dbReference type="SAM" id="MobiDB-lite"/>
    </source>
</evidence>
<organism evidence="2 3">
    <name type="scientific">Channa argus</name>
    <name type="common">Northern snakehead</name>
    <name type="synonym">Ophicephalus argus</name>
    <dbReference type="NCBI Taxonomy" id="215402"/>
    <lineage>
        <taxon>Eukaryota</taxon>
        <taxon>Metazoa</taxon>
        <taxon>Chordata</taxon>
        <taxon>Craniata</taxon>
        <taxon>Vertebrata</taxon>
        <taxon>Euteleostomi</taxon>
        <taxon>Actinopterygii</taxon>
        <taxon>Neopterygii</taxon>
        <taxon>Teleostei</taxon>
        <taxon>Neoteleostei</taxon>
        <taxon>Acanthomorphata</taxon>
        <taxon>Anabantaria</taxon>
        <taxon>Anabantiformes</taxon>
        <taxon>Channoidei</taxon>
        <taxon>Channidae</taxon>
        <taxon>Channa</taxon>
    </lineage>
</organism>
<dbReference type="Proteomes" id="UP000503349">
    <property type="component" value="Chromosome 16"/>
</dbReference>
<reference evidence="2 3" key="1">
    <citation type="submission" date="2019-02" db="EMBL/GenBank/DDBJ databases">
        <title>Opniocepnalus argus genome.</title>
        <authorList>
            <person name="Zhou C."/>
            <person name="Xiao S."/>
        </authorList>
    </citation>
    <scope>NUCLEOTIDE SEQUENCE [LARGE SCALE GENOMIC DNA]</scope>
    <source>
        <strain evidence="2">OARG1902GOOAL</strain>
        <tissue evidence="2">Muscle</tissue>
    </source>
</reference>
<gene>
    <name evidence="2" type="ORF">EXN66_Car016522</name>
</gene>
<keyword evidence="3" id="KW-1185">Reference proteome</keyword>
<protein>
    <submittedName>
        <fullName evidence="2">Uncharacterized protein</fullName>
    </submittedName>
</protein>
<feature type="compositionally biased region" description="Polar residues" evidence="1">
    <location>
        <begin position="8"/>
        <end position="22"/>
    </location>
</feature>
<reference evidence="3" key="2">
    <citation type="submission" date="2019-02" db="EMBL/GenBank/DDBJ databases">
        <title>Opniocepnalus argus Var Kimnra genome.</title>
        <authorList>
            <person name="Zhou C."/>
            <person name="Xiao S."/>
        </authorList>
    </citation>
    <scope>NUCLEOTIDE SEQUENCE [LARGE SCALE GENOMIC DNA]</scope>
</reference>
<feature type="region of interest" description="Disordered" evidence="1">
    <location>
        <begin position="1"/>
        <end position="24"/>
    </location>
</feature>
<dbReference type="EMBL" id="CM015727">
    <property type="protein sequence ID" value="KAF3700834.1"/>
    <property type="molecule type" value="Genomic_DNA"/>
</dbReference>
<evidence type="ECO:0000313" key="3">
    <source>
        <dbReference type="Proteomes" id="UP000503349"/>
    </source>
</evidence>
<accession>A0A6G1QEI4</accession>
<sequence length="49" mass="5524">MFAANLNDLHNTQTQPPSTHKYPSSKLKCRYCVSEDREMSSVCSNYVAA</sequence>